<reference evidence="1 2" key="1">
    <citation type="journal article" date="2015" name="Microbiology (Mosc.)">
        <title>Genomics of the Weissella cibaria species with an examination of its metabolic traits.</title>
        <authorList>
            <person name="Lynch K.M."/>
            <person name="Lucid A."/>
            <person name="Arendt E.K."/>
            <person name="Sleator R.D."/>
            <person name="Lucey B."/>
            <person name="Coffey A."/>
        </authorList>
    </citation>
    <scope>NUCLEOTIDE SEQUENCE [LARGE SCALE GENOMIC DNA]</scope>
    <source>
        <strain evidence="1 2">MG1</strain>
    </source>
</reference>
<accession>A0A0D1JE91</accession>
<dbReference type="PATRIC" id="fig|137591.25.peg.1812"/>
<proteinExistence type="predicted"/>
<keyword evidence="2" id="KW-1185">Reference proteome</keyword>
<evidence type="ECO:0000313" key="1">
    <source>
        <dbReference type="EMBL" id="KIU19818.1"/>
    </source>
</evidence>
<dbReference type="RefSeq" id="WP_043712050.1">
    <property type="nucleotide sequence ID" value="NZ_JALOCT010000001.1"/>
</dbReference>
<protein>
    <submittedName>
        <fullName evidence="1">Uncharacterized protein</fullName>
    </submittedName>
</protein>
<gene>
    <name evidence="1" type="ORF">QX99_01840</name>
</gene>
<dbReference type="AlphaFoldDB" id="A0A0D1JE91"/>
<name>A0A0D1JE91_9LACO</name>
<dbReference type="EMBL" id="JWHU01000034">
    <property type="protein sequence ID" value="KIU19818.1"/>
    <property type="molecule type" value="Genomic_DNA"/>
</dbReference>
<sequence>MIIDDLSYDVQPPLTVTYVGDYKYLAVDGGFNEIIATFDSHSDLSKWLLSQQDRQGSTHRVMYVCRVLTSQYDLILRKMQTMQSPLRDVIAVRSTLRNIF</sequence>
<organism evidence="1 2">
    <name type="scientific">Weissella cibaria</name>
    <dbReference type="NCBI Taxonomy" id="137591"/>
    <lineage>
        <taxon>Bacteria</taxon>
        <taxon>Bacillati</taxon>
        <taxon>Bacillota</taxon>
        <taxon>Bacilli</taxon>
        <taxon>Lactobacillales</taxon>
        <taxon>Lactobacillaceae</taxon>
        <taxon>Weissella</taxon>
    </lineage>
</organism>
<comment type="caution">
    <text evidence="1">The sequence shown here is derived from an EMBL/GenBank/DDBJ whole genome shotgun (WGS) entry which is preliminary data.</text>
</comment>
<dbReference type="Proteomes" id="UP000032287">
    <property type="component" value="Unassembled WGS sequence"/>
</dbReference>
<evidence type="ECO:0000313" key="2">
    <source>
        <dbReference type="Proteomes" id="UP000032287"/>
    </source>
</evidence>